<name>A0ABS9SG63_9BACT</name>
<organism evidence="1 2">
    <name type="scientific">Niabella ginsengisoli</name>
    <dbReference type="NCBI Taxonomy" id="522298"/>
    <lineage>
        <taxon>Bacteria</taxon>
        <taxon>Pseudomonadati</taxon>
        <taxon>Bacteroidota</taxon>
        <taxon>Chitinophagia</taxon>
        <taxon>Chitinophagales</taxon>
        <taxon>Chitinophagaceae</taxon>
        <taxon>Niabella</taxon>
    </lineage>
</organism>
<gene>
    <name evidence="1" type="ORF">MKP09_05235</name>
</gene>
<comment type="caution">
    <text evidence="1">The sequence shown here is derived from an EMBL/GenBank/DDBJ whole genome shotgun (WGS) entry which is preliminary data.</text>
</comment>
<dbReference type="RefSeq" id="WP_240826739.1">
    <property type="nucleotide sequence ID" value="NZ_JAKWBL010000001.1"/>
</dbReference>
<proteinExistence type="predicted"/>
<reference evidence="1 2" key="1">
    <citation type="submission" date="2022-02" db="EMBL/GenBank/DDBJ databases">
        <authorList>
            <person name="Min J."/>
        </authorList>
    </citation>
    <scope>NUCLEOTIDE SEQUENCE [LARGE SCALE GENOMIC DNA]</scope>
    <source>
        <strain evidence="1 2">GR10-1</strain>
    </source>
</reference>
<evidence type="ECO:0000313" key="1">
    <source>
        <dbReference type="EMBL" id="MCH5597348.1"/>
    </source>
</evidence>
<sequence>MAHYYDNANFVIVKSNNLLGALDKNNALIVPQEFSNIMPLDANGKHYLFLTTNKEYFIADSLGKNILPKNFVYTKQEPTVDFVKDNTILGSFDGSNFGIYNFIDKTEIVPFEFEEAGFVKNEYYRVKKNGVYGLYGSKEHKMLLPFEQGATYVNTVFNTNDKLFIVFEKEIGGKGKTNIYEDGKLLFEERYAVKSIDYGFDFPFITGRIDDDTHFVYDCNARRMIMYGLPYIQNFNEIYYLDEQKEHIVIPAIIDPEKVNGRKIPYIMLANTKGEIVAGFQAQQKFRRVDLSGSSKPIFLCAHNNNVGESFTDIRFNSQEIIASVPTNTSDVNNVKIVDNRIVLLLEAGRPFEIKAKGTVSGGKILIDADGNIDYSTP</sequence>
<dbReference type="Proteomes" id="UP001202248">
    <property type="component" value="Unassembled WGS sequence"/>
</dbReference>
<dbReference type="EMBL" id="JAKWBL010000001">
    <property type="protein sequence ID" value="MCH5597348.1"/>
    <property type="molecule type" value="Genomic_DNA"/>
</dbReference>
<protein>
    <submittedName>
        <fullName evidence="1">WG repeat-containing protein</fullName>
    </submittedName>
</protein>
<evidence type="ECO:0000313" key="2">
    <source>
        <dbReference type="Proteomes" id="UP001202248"/>
    </source>
</evidence>
<keyword evidence="2" id="KW-1185">Reference proteome</keyword>
<accession>A0ABS9SG63</accession>